<keyword evidence="3" id="KW-1185">Reference proteome</keyword>
<feature type="region of interest" description="Disordered" evidence="1">
    <location>
        <begin position="18"/>
        <end position="45"/>
    </location>
</feature>
<reference evidence="2" key="1">
    <citation type="submission" date="2009-04" db="EMBL/GenBank/DDBJ databases">
        <authorList>
            <person name="Weinstock G."/>
            <person name="Sodergren E."/>
            <person name="Clifton S."/>
            <person name="Fulton L."/>
            <person name="Fulton B."/>
            <person name="Courtney L."/>
            <person name="Fronick C."/>
            <person name="Harrison M."/>
            <person name="Strong C."/>
            <person name="Farmer C."/>
            <person name="Delahaunty K."/>
            <person name="Markovic C."/>
            <person name="Hall O."/>
            <person name="Minx P."/>
            <person name="Tomlinson C."/>
            <person name="Mitreva M."/>
            <person name="Nelson J."/>
            <person name="Hou S."/>
            <person name="Wollam A."/>
            <person name="Pepin K.H."/>
            <person name="Johnson M."/>
            <person name="Bhonagiri V."/>
            <person name="Nash W.E."/>
            <person name="Warren W."/>
            <person name="Chinwalla A."/>
            <person name="Mardis E.R."/>
            <person name="Wilson R.K."/>
        </authorList>
    </citation>
    <scope>NUCLEOTIDE SEQUENCE [LARGE SCALE GENOMIC DNA]</scope>
    <source>
        <strain evidence="2">DSM 14600</strain>
    </source>
</reference>
<dbReference type="Proteomes" id="UP000003494">
    <property type="component" value="Unassembled WGS sequence"/>
</dbReference>
<name>C4G802_9FIRM</name>
<dbReference type="STRING" id="626523.GCWU000342_00168"/>
<comment type="caution">
    <text evidence="2">The sequence shown here is derived from an EMBL/GenBank/DDBJ whole genome shotgun (WGS) entry which is preliminary data.</text>
</comment>
<evidence type="ECO:0000313" key="2">
    <source>
        <dbReference type="EMBL" id="EEP28826.1"/>
    </source>
</evidence>
<evidence type="ECO:0000313" key="3">
    <source>
        <dbReference type="Proteomes" id="UP000003494"/>
    </source>
</evidence>
<dbReference type="AlphaFoldDB" id="C4G802"/>
<dbReference type="EMBL" id="ACIP02000001">
    <property type="protein sequence ID" value="EEP28826.1"/>
    <property type="molecule type" value="Genomic_DNA"/>
</dbReference>
<organism evidence="2 3">
    <name type="scientific">Shuttleworthella satelles DSM 14600</name>
    <dbReference type="NCBI Taxonomy" id="626523"/>
    <lineage>
        <taxon>Bacteria</taxon>
        <taxon>Bacillati</taxon>
        <taxon>Bacillota</taxon>
        <taxon>Clostridia</taxon>
        <taxon>Lachnospirales</taxon>
        <taxon>Lachnospiraceae</taxon>
        <taxon>Shuttleworthella</taxon>
    </lineage>
</organism>
<dbReference type="HOGENOM" id="CLU_217667_0_0_9"/>
<gene>
    <name evidence="2" type="ORF">GCWU000342_00168</name>
</gene>
<protein>
    <submittedName>
        <fullName evidence="2">Uncharacterized protein</fullName>
    </submittedName>
</protein>
<sequence>MRDPTRKRPISVSSLIFQSTGPVRDPTLTAGISYTSEGHFNPRVP</sequence>
<evidence type="ECO:0000256" key="1">
    <source>
        <dbReference type="SAM" id="MobiDB-lite"/>
    </source>
</evidence>
<proteinExistence type="predicted"/>
<accession>C4G802</accession>